<reference evidence="2" key="2">
    <citation type="submission" date="2025-09" db="UniProtKB">
        <authorList>
            <consortium name="Ensembl"/>
        </authorList>
    </citation>
    <scope>IDENTIFICATION</scope>
</reference>
<dbReference type="AlphaFoldDB" id="A0A8C9KH11"/>
<feature type="region of interest" description="Disordered" evidence="1">
    <location>
        <begin position="400"/>
        <end position="438"/>
    </location>
</feature>
<dbReference type="GeneTree" id="ENSGT01000000215701"/>
<evidence type="ECO:0000256" key="1">
    <source>
        <dbReference type="SAM" id="MobiDB-lite"/>
    </source>
</evidence>
<sequence length="639" mass="64199">RRARAPRSQSREKRGEPGPCDSLDRTFSICFLLRRRLWPVFDPGTVLPPAPRWPFLPLHPHQPADPSQGLAFQSVIPLLCLLSQKWKLHSRRRREAPPKTSAGCHCPPGKEPSTSNRFCLLCQGDKGAIGIPGRVGAPGDAGMSIIGPRGPPVSGFYSSSGWGDGRVNNKGSGGRANPGCASGPGSPSNSHFHQSQGEQGQAGIQGPPGPPGPPGPSGPLGPPGLPGPMGPPVSISFLSLPPPLPRFGDPGIQGYHGRKGERGMPGMPGKHGAKVRAPHPIPAVPNPALSAFPPQGEKGAAGSPGLLGLLGQKVGVVFCVRRGTSGHPASAPHPAALGPPGRSQASPVLGTIPSNSGQRLLGPGPGGETTFVLQGSKGEPGKEMVDYNGNINEALQLSWPQGEIGLPGPPGHDGEKKGEPGGQGRPGTTGLPGPIGLPGFTVRREGRVSRLSAGSCGRGHASRGALAVVTSPADARRYNDAALTPARLAGLSGGQVPGPPGPEGPPGPPGEAGLDGAKGEKGVQGEKGDRGPLGLPGASGLDGRPGPPGTPGPVGVPGPAGPKGERGSKGDLGMTGPSGAAGLPGLHGPPGDKGNRGERGKKGSRGPKGDKGDQGAPGLDAPCPLVCLHLSLALFWCVP</sequence>
<dbReference type="Pfam" id="PF01391">
    <property type="entry name" value="Collagen"/>
    <property type="match status" value="1"/>
</dbReference>
<reference evidence="2" key="1">
    <citation type="submission" date="2025-08" db="UniProtKB">
        <authorList>
            <consortium name="Ensembl"/>
        </authorList>
    </citation>
    <scope>IDENTIFICATION</scope>
</reference>
<feature type="compositionally biased region" description="Low complexity" evidence="1">
    <location>
        <begin position="428"/>
        <end position="438"/>
    </location>
</feature>
<feature type="compositionally biased region" description="Basic and acidic residues" evidence="1">
    <location>
        <begin position="593"/>
        <end position="613"/>
    </location>
</feature>
<dbReference type="InterPro" id="IPR008160">
    <property type="entry name" value="Collagen"/>
</dbReference>
<feature type="compositionally biased region" description="Low complexity" evidence="1">
    <location>
        <begin position="577"/>
        <end position="586"/>
    </location>
</feature>
<organism evidence="2 3">
    <name type="scientific">Panthera tigris altaica</name>
    <name type="common">Siberian tiger</name>
    <dbReference type="NCBI Taxonomy" id="74533"/>
    <lineage>
        <taxon>Eukaryota</taxon>
        <taxon>Metazoa</taxon>
        <taxon>Chordata</taxon>
        <taxon>Craniata</taxon>
        <taxon>Vertebrata</taxon>
        <taxon>Euteleostomi</taxon>
        <taxon>Mammalia</taxon>
        <taxon>Eutheria</taxon>
        <taxon>Laurasiatheria</taxon>
        <taxon>Carnivora</taxon>
        <taxon>Feliformia</taxon>
        <taxon>Felidae</taxon>
        <taxon>Pantherinae</taxon>
        <taxon>Panthera</taxon>
    </lineage>
</organism>
<dbReference type="Proteomes" id="UP000675900">
    <property type="component" value="Unassembled WGS sequence"/>
</dbReference>
<evidence type="ECO:0000313" key="3">
    <source>
        <dbReference type="Proteomes" id="UP000675900"/>
    </source>
</evidence>
<feature type="region of interest" description="Disordered" evidence="1">
    <location>
        <begin position="489"/>
        <end position="616"/>
    </location>
</feature>
<feature type="compositionally biased region" description="Low complexity" evidence="1">
    <location>
        <begin position="325"/>
        <end position="341"/>
    </location>
</feature>
<protein>
    <submittedName>
        <fullName evidence="2">Uncharacterized protein</fullName>
    </submittedName>
</protein>
<dbReference type="PANTHER" id="PTHR37456:SF5">
    <property type="entry name" value="COLLAGEN TYPE XIII ALPHA 1 CHAIN"/>
    <property type="match status" value="1"/>
</dbReference>
<name>A0A8C9KH11_PANTA</name>
<accession>A0A8C9KH11</accession>
<feature type="compositionally biased region" description="Pro residues" evidence="1">
    <location>
        <begin position="545"/>
        <end position="560"/>
    </location>
</feature>
<feature type="compositionally biased region" description="Polar residues" evidence="1">
    <location>
        <begin position="185"/>
        <end position="199"/>
    </location>
</feature>
<evidence type="ECO:0000313" key="2">
    <source>
        <dbReference type="Ensembl" id="ENSPTIP00000018820.1"/>
    </source>
</evidence>
<dbReference type="InterPro" id="IPR050938">
    <property type="entry name" value="Collagen_Structural_Proteins"/>
</dbReference>
<feature type="compositionally biased region" description="Pro residues" evidence="1">
    <location>
        <begin position="207"/>
        <end position="231"/>
    </location>
</feature>
<feature type="region of interest" description="Disordered" evidence="1">
    <location>
        <begin position="325"/>
        <end position="344"/>
    </location>
</feature>
<dbReference type="Ensembl" id="ENSPTIT00000023110.1">
    <property type="protein sequence ID" value="ENSPTIP00000018820.1"/>
    <property type="gene ID" value="ENSPTIG00000016717.1"/>
</dbReference>
<feature type="region of interest" description="Disordered" evidence="1">
    <location>
        <begin position="156"/>
        <end position="274"/>
    </location>
</feature>
<feature type="compositionally biased region" description="Pro residues" evidence="1">
    <location>
        <begin position="497"/>
        <end position="509"/>
    </location>
</feature>
<dbReference type="PANTHER" id="PTHR37456">
    <property type="entry name" value="SI:CH211-266K2.1"/>
    <property type="match status" value="1"/>
</dbReference>
<proteinExistence type="predicted"/>
<feature type="compositionally biased region" description="Basic and acidic residues" evidence="1">
    <location>
        <begin position="517"/>
        <end position="530"/>
    </location>
</feature>
<keyword evidence="3" id="KW-1185">Reference proteome</keyword>